<accession>A0A939T3V7</accession>
<comment type="caution">
    <text evidence="3">The sequence shown here is derived from an EMBL/GenBank/DDBJ whole genome shotgun (WGS) entry which is preliminary data.</text>
</comment>
<reference evidence="3" key="1">
    <citation type="submission" date="2021-03" db="EMBL/GenBank/DDBJ databases">
        <authorList>
            <person name="Kanchanasin P."/>
            <person name="Saeng-In P."/>
            <person name="Phongsopitanun W."/>
            <person name="Yuki M."/>
            <person name="Kudo T."/>
            <person name="Ohkuma M."/>
            <person name="Tanasupawat S."/>
        </authorList>
    </citation>
    <scope>NUCLEOTIDE SEQUENCE</scope>
    <source>
        <strain evidence="3">GKU 128</strain>
    </source>
</reference>
<evidence type="ECO:0000313" key="4">
    <source>
        <dbReference type="Proteomes" id="UP000669179"/>
    </source>
</evidence>
<dbReference type="EMBL" id="JAGEOJ010000006">
    <property type="protein sequence ID" value="MBO2448658.1"/>
    <property type="molecule type" value="Genomic_DNA"/>
</dbReference>
<feature type="chain" id="PRO_5038971364" evidence="2">
    <location>
        <begin position="24"/>
        <end position="239"/>
    </location>
</feature>
<feature type="region of interest" description="Disordered" evidence="1">
    <location>
        <begin position="27"/>
        <end position="71"/>
    </location>
</feature>
<protein>
    <submittedName>
        <fullName evidence="3">Uncharacterized protein</fullName>
    </submittedName>
</protein>
<name>A0A939T3V7_9ACTN</name>
<evidence type="ECO:0000313" key="3">
    <source>
        <dbReference type="EMBL" id="MBO2448658.1"/>
    </source>
</evidence>
<evidence type="ECO:0000256" key="2">
    <source>
        <dbReference type="SAM" id="SignalP"/>
    </source>
</evidence>
<feature type="signal peptide" evidence="2">
    <location>
        <begin position="1"/>
        <end position="23"/>
    </location>
</feature>
<sequence length="239" mass="25129">MSQNSPLHSAVVFSVLLPALALAAACEDSNTGRTPPSVSPAPPSSPGPSEQPAAGQPTPPQPTAKPQSYRGHGDRVLRIKDGGEIWLAAITHSGSSNFIVDTVQPGGEDGEGLVNAIGRYKGTMLFNIEQGSTTQALKIKADGAWTVKLKPLAEARRWAATKVTGKGDDVLALDPPSSGLATAKLRHTGESNFIVDAYTRDGDTENMVNEIGAYDGEVQLPEGAFLFTVHADGRWTMTK</sequence>
<evidence type="ECO:0000256" key="1">
    <source>
        <dbReference type="SAM" id="MobiDB-lite"/>
    </source>
</evidence>
<dbReference type="Proteomes" id="UP000669179">
    <property type="component" value="Unassembled WGS sequence"/>
</dbReference>
<feature type="compositionally biased region" description="Pro residues" evidence="1">
    <location>
        <begin position="37"/>
        <end position="46"/>
    </location>
</feature>
<dbReference type="RefSeq" id="WP_208256320.1">
    <property type="nucleotide sequence ID" value="NZ_JAGEOJ010000006.1"/>
</dbReference>
<proteinExistence type="predicted"/>
<dbReference type="AlphaFoldDB" id="A0A939T3V7"/>
<gene>
    <name evidence="3" type="ORF">J4573_16270</name>
</gene>
<organism evidence="3 4">
    <name type="scientific">Actinomadura barringtoniae</name>
    <dbReference type="NCBI Taxonomy" id="1427535"/>
    <lineage>
        <taxon>Bacteria</taxon>
        <taxon>Bacillati</taxon>
        <taxon>Actinomycetota</taxon>
        <taxon>Actinomycetes</taxon>
        <taxon>Streptosporangiales</taxon>
        <taxon>Thermomonosporaceae</taxon>
        <taxon>Actinomadura</taxon>
    </lineage>
</organism>
<keyword evidence="2" id="KW-0732">Signal</keyword>
<keyword evidence="4" id="KW-1185">Reference proteome</keyword>
<feature type="compositionally biased region" description="Low complexity" evidence="1">
    <location>
        <begin position="47"/>
        <end position="56"/>
    </location>
</feature>